<keyword evidence="2" id="KW-1185">Reference proteome</keyword>
<evidence type="ECO:0000313" key="3">
    <source>
        <dbReference type="WBParaSite" id="L893_g7769.t1"/>
    </source>
</evidence>
<dbReference type="WBParaSite" id="L893_g7769.t1">
    <property type="protein sequence ID" value="L893_g7769.t1"/>
    <property type="gene ID" value="L893_g7769"/>
</dbReference>
<dbReference type="AlphaFoldDB" id="A0A1I8APM1"/>
<proteinExistence type="predicted"/>
<sequence length="112" mass="13107">MMPRGAFKVHIHNSKDLYLCALRIHLHKFSNLRVDLLRSIKLGNLEFGRGDRQMSWRGMVSEDKNRNHSKPQSIDDDRRTGTLTACNHVLQPRKNRFPKFTMMLVDRTPLPP</sequence>
<accession>A0A1I8APM1</accession>
<protein>
    <submittedName>
        <fullName evidence="3">Uncharacterized protein</fullName>
    </submittedName>
</protein>
<evidence type="ECO:0000256" key="1">
    <source>
        <dbReference type="SAM" id="MobiDB-lite"/>
    </source>
</evidence>
<dbReference type="Proteomes" id="UP000095287">
    <property type="component" value="Unplaced"/>
</dbReference>
<organism evidence="2 3">
    <name type="scientific">Steinernema glaseri</name>
    <dbReference type="NCBI Taxonomy" id="37863"/>
    <lineage>
        <taxon>Eukaryota</taxon>
        <taxon>Metazoa</taxon>
        <taxon>Ecdysozoa</taxon>
        <taxon>Nematoda</taxon>
        <taxon>Chromadorea</taxon>
        <taxon>Rhabditida</taxon>
        <taxon>Tylenchina</taxon>
        <taxon>Panagrolaimomorpha</taxon>
        <taxon>Strongyloidoidea</taxon>
        <taxon>Steinernematidae</taxon>
        <taxon>Steinernema</taxon>
    </lineage>
</organism>
<evidence type="ECO:0000313" key="2">
    <source>
        <dbReference type="Proteomes" id="UP000095287"/>
    </source>
</evidence>
<reference evidence="3" key="1">
    <citation type="submission" date="2016-11" db="UniProtKB">
        <authorList>
            <consortium name="WormBaseParasite"/>
        </authorList>
    </citation>
    <scope>IDENTIFICATION</scope>
</reference>
<name>A0A1I8APM1_9BILA</name>
<feature type="region of interest" description="Disordered" evidence="1">
    <location>
        <begin position="60"/>
        <end position="79"/>
    </location>
</feature>